<feature type="binding site" evidence="6">
    <location>
        <position position="81"/>
    </location>
    <ligand>
        <name>FAD</name>
        <dbReference type="ChEBI" id="CHEBI:57692"/>
    </ligand>
</feature>
<feature type="binding site" evidence="6">
    <location>
        <position position="269"/>
    </location>
    <ligand>
        <name>FAD</name>
        <dbReference type="ChEBI" id="CHEBI:57692"/>
    </ligand>
</feature>
<evidence type="ECO:0000256" key="6">
    <source>
        <dbReference type="HAMAP-Rule" id="MF_01685"/>
    </source>
</evidence>
<dbReference type="eggNOG" id="COG0492">
    <property type="taxonomic scope" value="Bacteria"/>
</dbReference>
<dbReference type="Gene3D" id="3.50.50.60">
    <property type="entry name" value="FAD/NAD(P)-binding domain"/>
    <property type="match status" value="2"/>
</dbReference>
<reference evidence="8 9" key="1">
    <citation type="submission" date="2012-06" db="EMBL/GenBank/DDBJ databases">
        <title>Draft Genome Sequence of Lactobacillus hominis Strain CRBIP 24.179T, isolated from human intestine.</title>
        <authorList>
            <person name="Cousin S."/>
            <person name="Ma L."/>
            <person name="Bizet C."/>
            <person name="Loux V."/>
            <person name="Bouchier C."/>
            <person name="Clermont D."/>
            <person name="Creno S."/>
        </authorList>
    </citation>
    <scope>NUCLEOTIDE SEQUENCE [LARGE SCALE GENOMIC DNA]</scope>
    <source>
        <strain evidence="9">CRBIP 24.179T</strain>
    </source>
</reference>
<comment type="caution">
    <text evidence="6">Lacks conserved residue(s) required for the propagation of feature annotation.</text>
</comment>
<dbReference type="GO" id="GO:0050661">
    <property type="term" value="F:NADP binding"/>
    <property type="evidence" value="ECO:0007669"/>
    <property type="project" value="UniProtKB-UniRule"/>
</dbReference>
<keyword evidence="5 6" id="KW-0560">Oxidoreductase</keyword>
<evidence type="ECO:0000256" key="5">
    <source>
        <dbReference type="ARBA" id="ARBA00023002"/>
    </source>
</evidence>
<organism evidence="8 9">
    <name type="scientific">Lactobacillus hominis DSM 23910 = CRBIP 24.179</name>
    <dbReference type="NCBI Taxonomy" id="1423758"/>
    <lineage>
        <taxon>Bacteria</taxon>
        <taxon>Bacillati</taxon>
        <taxon>Bacillota</taxon>
        <taxon>Bacilli</taxon>
        <taxon>Lactobacillales</taxon>
        <taxon>Lactobacillaceae</taxon>
        <taxon>Lactobacillus</taxon>
    </lineage>
</organism>
<dbReference type="InterPro" id="IPR023753">
    <property type="entry name" value="FAD/NAD-binding_dom"/>
</dbReference>
<comment type="subunit">
    <text evidence="1 6">Homodimer.</text>
</comment>
<feature type="binding site" evidence="6">
    <location>
        <position position="31"/>
    </location>
    <ligand>
        <name>FAD</name>
        <dbReference type="ChEBI" id="CHEBI:57692"/>
    </ligand>
</feature>
<dbReference type="SUPFAM" id="SSF51905">
    <property type="entry name" value="FAD/NAD(P)-binding domain"/>
    <property type="match status" value="1"/>
</dbReference>
<dbReference type="Pfam" id="PF07992">
    <property type="entry name" value="Pyr_redox_2"/>
    <property type="match status" value="1"/>
</dbReference>
<protein>
    <recommendedName>
        <fullName evidence="6">Ferredoxin--NADP reductase</fullName>
        <shortName evidence="6">FNR</shortName>
        <shortName evidence="6">Fd-NADP(+) reductase</shortName>
        <ecNumber evidence="6">1.18.1.2</ecNumber>
    </recommendedName>
</protein>
<dbReference type="EC" id="1.18.1.2" evidence="6"/>
<keyword evidence="2 6" id="KW-0285">Flavoprotein</keyword>
<sequence length="311" mass="34428">MYDLAIIGAGPVGLFATTFGNLHNLKVVTFEALDTVGGQVQMLFPNKNIKDVPAFSTIKGKQLIKNLKSDISNSIVANTKIQSIERKEDYFLLNETYQAKTILLTSGLGAFHPKKLPSKFDNPRVHYFMTDSQKYKGKTVAILGGGDSALDWAFELANANCNVSLIHRRNEFRGLESTLEKLRSLKNVKILTPYLPQDINLQDNLLQLQLRSVGNSETQNIEIDNIFVAYGYKSDTHLLRKWQLDLDSEGVVVDTTMATNIPGIYAAGDCVSYPGRVPMIALGFGEAQVAISNIMAKLFPEKKITLHSTSI</sequence>
<dbReference type="InterPro" id="IPR036188">
    <property type="entry name" value="FAD/NAD-bd_sf"/>
</dbReference>
<keyword evidence="4 6" id="KW-0521">NADP</keyword>
<keyword evidence="3 6" id="KW-0274">FAD</keyword>
<dbReference type="GO" id="GO:0050660">
    <property type="term" value="F:flavin adenine dinucleotide binding"/>
    <property type="evidence" value="ECO:0007669"/>
    <property type="project" value="UniProtKB-UniRule"/>
</dbReference>
<dbReference type="GO" id="GO:0004324">
    <property type="term" value="F:ferredoxin-NADP+ reductase activity"/>
    <property type="evidence" value="ECO:0007669"/>
    <property type="project" value="UniProtKB-UniRule"/>
</dbReference>
<evidence type="ECO:0000256" key="2">
    <source>
        <dbReference type="ARBA" id="ARBA00022630"/>
    </source>
</evidence>
<evidence type="ECO:0000256" key="1">
    <source>
        <dbReference type="ARBA" id="ARBA00011738"/>
    </source>
</evidence>
<gene>
    <name evidence="8" type="ORF">BN55_05940</name>
</gene>
<accession>I7KGA1</accession>
<dbReference type="STRING" id="1423758.FC41_GL001470"/>
<feature type="binding site" evidence="6">
    <location>
        <position position="111"/>
    </location>
    <ligand>
        <name>FAD</name>
        <dbReference type="ChEBI" id="CHEBI:57692"/>
    </ligand>
</feature>
<evidence type="ECO:0000256" key="3">
    <source>
        <dbReference type="ARBA" id="ARBA00022827"/>
    </source>
</evidence>
<dbReference type="PRINTS" id="PR00469">
    <property type="entry name" value="PNDRDTASEII"/>
</dbReference>
<dbReference type="PATRIC" id="fig|1423758.3.peg.1486"/>
<feature type="binding site" evidence="6">
    <location>
        <position position="39"/>
    </location>
    <ligand>
        <name>FAD</name>
        <dbReference type="ChEBI" id="CHEBI:57692"/>
    </ligand>
</feature>
<feature type="domain" description="FAD/NAD(P)-binding" evidence="7">
    <location>
        <begin position="2"/>
        <end position="278"/>
    </location>
</feature>
<dbReference type="InterPro" id="IPR050097">
    <property type="entry name" value="Ferredoxin-NADP_redctase_2"/>
</dbReference>
<dbReference type="PANTHER" id="PTHR48105">
    <property type="entry name" value="THIOREDOXIN REDUCTASE 1-RELATED-RELATED"/>
    <property type="match status" value="1"/>
</dbReference>
<feature type="binding site" evidence="6">
    <location>
        <position position="44"/>
    </location>
    <ligand>
        <name>FAD</name>
        <dbReference type="ChEBI" id="CHEBI:57692"/>
    </ligand>
</feature>
<proteinExistence type="inferred from homology"/>
<dbReference type="HAMAP" id="MF_01685">
    <property type="entry name" value="FENR2"/>
    <property type="match status" value="1"/>
</dbReference>
<evidence type="ECO:0000256" key="4">
    <source>
        <dbReference type="ARBA" id="ARBA00022857"/>
    </source>
</evidence>
<name>I7KGA1_9LACO</name>
<dbReference type="EMBL" id="CAKE01000002">
    <property type="protein sequence ID" value="CCI81095.1"/>
    <property type="molecule type" value="Genomic_DNA"/>
</dbReference>
<comment type="similarity">
    <text evidence="6">Belongs to the ferredoxin--NADP reductase type 2 family.</text>
</comment>
<evidence type="ECO:0000259" key="7">
    <source>
        <dbReference type="Pfam" id="PF07992"/>
    </source>
</evidence>
<comment type="catalytic activity">
    <reaction evidence="6">
        <text>2 reduced [2Fe-2S]-[ferredoxin] + NADP(+) + H(+) = 2 oxidized [2Fe-2S]-[ferredoxin] + NADPH</text>
        <dbReference type="Rhea" id="RHEA:20125"/>
        <dbReference type="Rhea" id="RHEA-COMP:10000"/>
        <dbReference type="Rhea" id="RHEA-COMP:10001"/>
        <dbReference type="ChEBI" id="CHEBI:15378"/>
        <dbReference type="ChEBI" id="CHEBI:33737"/>
        <dbReference type="ChEBI" id="CHEBI:33738"/>
        <dbReference type="ChEBI" id="CHEBI:57783"/>
        <dbReference type="ChEBI" id="CHEBI:58349"/>
        <dbReference type="EC" id="1.18.1.2"/>
    </reaction>
</comment>
<dbReference type="AlphaFoldDB" id="I7KGA1"/>
<dbReference type="Proteomes" id="UP000009320">
    <property type="component" value="Unassembled WGS sequence"/>
</dbReference>
<feature type="binding site" evidence="6">
    <location>
        <position position="309"/>
    </location>
    <ligand>
        <name>FAD</name>
        <dbReference type="ChEBI" id="CHEBI:57692"/>
    </ligand>
</feature>
<dbReference type="PRINTS" id="PR00368">
    <property type="entry name" value="FADPNR"/>
</dbReference>
<comment type="cofactor">
    <cofactor evidence="6">
        <name>FAD</name>
        <dbReference type="ChEBI" id="CHEBI:57692"/>
    </cofactor>
    <text evidence="6">Binds 1 FAD per subunit.</text>
</comment>
<keyword evidence="9" id="KW-1185">Reference proteome</keyword>
<comment type="caution">
    <text evidence="8">The sequence shown here is derived from an EMBL/GenBank/DDBJ whole genome shotgun (WGS) entry which is preliminary data.</text>
</comment>
<evidence type="ECO:0000313" key="8">
    <source>
        <dbReference type="EMBL" id="CCI81095.1"/>
    </source>
</evidence>
<evidence type="ECO:0000313" key="9">
    <source>
        <dbReference type="Proteomes" id="UP000009320"/>
    </source>
</evidence>
<dbReference type="InterPro" id="IPR022890">
    <property type="entry name" value="Fd--NADP_Rdtase_type_2"/>
</dbReference>